<dbReference type="GO" id="GO:0005524">
    <property type="term" value="F:ATP binding"/>
    <property type="evidence" value="ECO:0007669"/>
    <property type="project" value="UniProtKB-KW"/>
</dbReference>
<evidence type="ECO:0000259" key="9">
    <source>
        <dbReference type="PROSITE" id="PS50011"/>
    </source>
</evidence>
<evidence type="ECO:0000256" key="2">
    <source>
        <dbReference type="ARBA" id="ARBA00022527"/>
    </source>
</evidence>
<dbReference type="HOGENOM" id="CLU_000288_81_1_1"/>
<evidence type="ECO:0000256" key="6">
    <source>
        <dbReference type="ARBA" id="ARBA00022840"/>
    </source>
</evidence>
<evidence type="ECO:0000256" key="4">
    <source>
        <dbReference type="ARBA" id="ARBA00022741"/>
    </source>
</evidence>
<dbReference type="SMART" id="SM00220">
    <property type="entry name" value="S_TKc"/>
    <property type="match status" value="1"/>
</dbReference>
<keyword evidence="4" id="KW-0547">Nucleotide-binding</keyword>
<evidence type="ECO:0000313" key="10">
    <source>
        <dbReference type="EMBL" id="EAW16825.1"/>
    </source>
</evidence>
<sequence>MPPWTAITSSFKSFSTRVLGGIRVPETLENARSFPSSGFEIIEADRLIEEEELPDYQADRFYPVRLGEVFQDRYQTVAKLGFGTSSTSWLARDLRGHQYVTLKVYVHTSLVHRELPFYRHIASCMVGTSHRGQGNIRRLLDSFEIAGAYGRHLVLVFDAAQMSLRDMKMVFRQEGFEEDFVRGAITELLEALDFLHTHGNVVHTDIHPGNMLLGTYNNQAFSKFEEKEFASPVARKPISSARTIYLSRLMHPQEGPMLLSDFGEARIGPGPHGGDIMPLEYRAPETLLYIGWSYPVDIWSVGLTAWDLMEPRKLFTARDDDGDLYDAAHLAQLIAALGPPPPDYLAKNPERRADFWDEHGNWLGLAPIPHGRTMEALESRLENKFSFLRFIRRALTWTPGERATAKELLQDPWLTGDASRNYVR</sequence>
<dbReference type="Gene3D" id="3.30.200.20">
    <property type="entry name" value="Phosphorylase Kinase, domain 1"/>
    <property type="match status" value="1"/>
</dbReference>
<dbReference type="SUPFAM" id="SSF56112">
    <property type="entry name" value="Protein kinase-like (PK-like)"/>
    <property type="match status" value="1"/>
</dbReference>
<dbReference type="InterPro" id="IPR000719">
    <property type="entry name" value="Prot_kinase_dom"/>
</dbReference>
<dbReference type="GO" id="GO:0005634">
    <property type="term" value="C:nucleus"/>
    <property type="evidence" value="ECO:0007669"/>
    <property type="project" value="TreeGrafter"/>
</dbReference>
<dbReference type="STRING" id="331117.A1DJD6"/>
<reference evidence="11" key="1">
    <citation type="journal article" date="2008" name="PLoS Genet.">
        <title>Genomic islands in the pathogenic filamentous fungus Aspergillus fumigatus.</title>
        <authorList>
            <person name="Fedorova N.D."/>
            <person name="Khaldi N."/>
            <person name="Joardar V.S."/>
            <person name="Maiti R."/>
            <person name="Amedeo P."/>
            <person name="Anderson M.J."/>
            <person name="Crabtree J."/>
            <person name="Silva J.C."/>
            <person name="Badger J.H."/>
            <person name="Albarraq A."/>
            <person name="Angiuoli S."/>
            <person name="Bussey H."/>
            <person name="Bowyer P."/>
            <person name="Cotty P.J."/>
            <person name="Dyer P.S."/>
            <person name="Egan A."/>
            <person name="Galens K."/>
            <person name="Fraser-Liggett C.M."/>
            <person name="Haas B.J."/>
            <person name="Inman J.M."/>
            <person name="Kent R."/>
            <person name="Lemieux S."/>
            <person name="Malavazi I."/>
            <person name="Orvis J."/>
            <person name="Roemer T."/>
            <person name="Ronning C.M."/>
            <person name="Sundaram J.P."/>
            <person name="Sutton G."/>
            <person name="Turner G."/>
            <person name="Venter J.C."/>
            <person name="White O.R."/>
            <person name="Whitty B.R."/>
            <person name="Youngman P."/>
            <person name="Wolfe K.H."/>
            <person name="Goldman G.H."/>
            <person name="Wortman J.R."/>
            <person name="Jiang B."/>
            <person name="Denning D.W."/>
            <person name="Nierman W.C."/>
        </authorList>
    </citation>
    <scope>NUCLEOTIDE SEQUENCE [LARGE SCALE GENOMIC DNA]</scope>
    <source>
        <strain evidence="11">ATCC 1020 / DSM 3700 / CBS 544.65 / FGSC A1164 / JCM 1740 / NRRL 181 / WB 181</strain>
    </source>
</reference>
<dbReference type="PROSITE" id="PS50011">
    <property type="entry name" value="PROTEIN_KINASE_DOM"/>
    <property type="match status" value="1"/>
</dbReference>
<gene>
    <name evidence="10" type="ORF">NFIA_001740</name>
</gene>
<dbReference type="Proteomes" id="UP000006702">
    <property type="component" value="Unassembled WGS sequence"/>
</dbReference>
<protein>
    <recommendedName>
        <fullName evidence="1">non-specific serine/threonine protein kinase</fullName>
        <ecNumber evidence="1">2.7.11.1</ecNumber>
    </recommendedName>
</protein>
<comment type="catalytic activity">
    <reaction evidence="8">
        <text>L-seryl-[protein] + ATP = O-phospho-L-seryl-[protein] + ADP + H(+)</text>
        <dbReference type="Rhea" id="RHEA:17989"/>
        <dbReference type="Rhea" id="RHEA-COMP:9863"/>
        <dbReference type="Rhea" id="RHEA-COMP:11604"/>
        <dbReference type="ChEBI" id="CHEBI:15378"/>
        <dbReference type="ChEBI" id="CHEBI:29999"/>
        <dbReference type="ChEBI" id="CHEBI:30616"/>
        <dbReference type="ChEBI" id="CHEBI:83421"/>
        <dbReference type="ChEBI" id="CHEBI:456216"/>
        <dbReference type="EC" id="2.7.11.1"/>
    </reaction>
</comment>
<name>A1DJD6_NEOFI</name>
<comment type="catalytic activity">
    <reaction evidence="7">
        <text>L-threonyl-[protein] + ATP = O-phospho-L-threonyl-[protein] + ADP + H(+)</text>
        <dbReference type="Rhea" id="RHEA:46608"/>
        <dbReference type="Rhea" id="RHEA-COMP:11060"/>
        <dbReference type="Rhea" id="RHEA-COMP:11605"/>
        <dbReference type="ChEBI" id="CHEBI:15378"/>
        <dbReference type="ChEBI" id="CHEBI:30013"/>
        <dbReference type="ChEBI" id="CHEBI:30616"/>
        <dbReference type="ChEBI" id="CHEBI:61977"/>
        <dbReference type="ChEBI" id="CHEBI:456216"/>
        <dbReference type="EC" id="2.7.11.1"/>
    </reaction>
</comment>
<dbReference type="GO" id="GO:0005737">
    <property type="term" value="C:cytoplasm"/>
    <property type="evidence" value="ECO:0007669"/>
    <property type="project" value="TreeGrafter"/>
</dbReference>
<keyword evidence="11" id="KW-1185">Reference proteome</keyword>
<dbReference type="EC" id="2.7.11.1" evidence="1"/>
<dbReference type="GO" id="GO:0004674">
    <property type="term" value="F:protein serine/threonine kinase activity"/>
    <property type="evidence" value="ECO:0007669"/>
    <property type="project" value="UniProtKB-KW"/>
</dbReference>
<dbReference type="OMA" id="HTSLVHR"/>
<dbReference type="Gene3D" id="1.10.510.10">
    <property type="entry name" value="Transferase(Phosphotransferase) domain 1"/>
    <property type="match status" value="1"/>
</dbReference>
<dbReference type="OrthoDB" id="5979581at2759"/>
<dbReference type="KEGG" id="nfi:NFIA_001740"/>
<feature type="domain" description="Protein kinase" evidence="9">
    <location>
        <begin position="74"/>
        <end position="414"/>
    </location>
</feature>
<proteinExistence type="predicted"/>
<dbReference type="GeneID" id="4585387"/>
<evidence type="ECO:0000313" key="11">
    <source>
        <dbReference type="Proteomes" id="UP000006702"/>
    </source>
</evidence>
<dbReference type="AlphaFoldDB" id="A1DJD6"/>
<keyword evidence="2" id="KW-0723">Serine/threonine-protein kinase</keyword>
<dbReference type="Pfam" id="PF00069">
    <property type="entry name" value="Pkinase"/>
    <property type="match status" value="1"/>
</dbReference>
<evidence type="ECO:0000256" key="3">
    <source>
        <dbReference type="ARBA" id="ARBA00022679"/>
    </source>
</evidence>
<evidence type="ECO:0000256" key="7">
    <source>
        <dbReference type="ARBA" id="ARBA00047899"/>
    </source>
</evidence>
<dbReference type="RefSeq" id="XP_001258722.1">
    <property type="nucleotide sequence ID" value="XM_001258721.1"/>
</dbReference>
<accession>A1DJD6</accession>
<evidence type="ECO:0000256" key="1">
    <source>
        <dbReference type="ARBA" id="ARBA00012513"/>
    </source>
</evidence>
<keyword evidence="3" id="KW-0808">Transferase</keyword>
<dbReference type="PANTHER" id="PTHR47634:SF9">
    <property type="entry name" value="PROTEIN KINASE DOMAIN-CONTAINING PROTEIN-RELATED"/>
    <property type="match status" value="1"/>
</dbReference>
<organism evidence="10 11">
    <name type="scientific">Neosartorya fischeri (strain ATCC 1020 / DSM 3700 / CBS 544.65 / FGSC A1164 / JCM 1740 / NRRL 181 / WB 181)</name>
    <name type="common">Aspergillus fischerianus</name>
    <dbReference type="NCBI Taxonomy" id="331117"/>
    <lineage>
        <taxon>Eukaryota</taxon>
        <taxon>Fungi</taxon>
        <taxon>Dikarya</taxon>
        <taxon>Ascomycota</taxon>
        <taxon>Pezizomycotina</taxon>
        <taxon>Eurotiomycetes</taxon>
        <taxon>Eurotiomycetidae</taxon>
        <taxon>Eurotiales</taxon>
        <taxon>Aspergillaceae</taxon>
        <taxon>Aspergillus</taxon>
        <taxon>Aspergillus subgen. Fumigati</taxon>
    </lineage>
</organism>
<dbReference type="eggNOG" id="KOG1290">
    <property type="taxonomic scope" value="Eukaryota"/>
</dbReference>
<keyword evidence="5 10" id="KW-0418">Kinase</keyword>
<dbReference type="InterPro" id="IPR051334">
    <property type="entry name" value="SRPK"/>
</dbReference>
<dbReference type="GO" id="GO:0000245">
    <property type="term" value="P:spliceosomal complex assembly"/>
    <property type="evidence" value="ECO:0007669"/>
    <property type="project" value="TreeGrafter"/>
</dbReference>
<dbReference type="InterPro" id="IPR011009">
    <property type="entry name" value="Kinase-like_dom_sf"/>
</dbReference>
<evidence type="ECO:0000256" key="5">
    <source>
        <dbReference type="ARBA" id="ARBA00022777"/>
    </source>
</evidence>
<dbReference type="VEuPathDB" id="FungiDB:NFIA_001740"/>
<dbReference type="PANTHER" id="PTHR47634">
    <property type="entry name" value="PROTEIN KINASE DOMAIN-CONTAINING PROTEIN-RELATED"/>
    <property type="match status" value="1"/>
</dbReference>
<keyword evidence="6" id="KW-0067">ATP-binding</keyword>
<evidence type="ECO:0000256" key="8">
    <source>
        <dbReference type="ARBA" id="ARBA00048679"/>
    </source>
</evidence>
<dbReference type="GO" id="GO:0050684">
    <property type="term" value="P:regulation of mRNA processing"/>
    <property type="evidence" value="ECO:0007669"/>
    <property type="project" value="TreeGrafter"/>
</dbReference>
<dbReference type="EMBL" id="DS027697">
    <property type="protein sequence ID" value="EAW16825.1"/>
    <property type="molecule type" value="Genomic_DNA"/>
</dbReference>